<evidence type="ECO:0000256" key="1">
    <source>
        <dbReference type="SAM" id="Phobius"/>
    </source>
</evidence>
<accession>A0ABT0J0C4</accession>
<reference evidence="2 3" key="1">
    <citation type="submission" date="2022-02" db="EMBL/GenBank/DDBJ databases">
        <title>The car tank lid bacteriome: a reservoir of bacteria with potential in bioremediation of fuel.</title>
        <authorList>
            <person name="Vidal-Verdu A."/>
            <person name="Gomez-Martinez D."/>
            <person name="Latorre-Perez A."/>
            <person name="Pereto J."/>
            <person name="Porcar M."/>
        </authorList>
    </citation>
    <scope>NUCLEOTIDE SEQUENCE [LARGE SCALE GENOMIC DNA]</scope>
    <source>
        <strain evidence="2 3">4D.3</strain>
    </source>
</reference>
<comment type="caution">
    <text evidence="2">The sequence shown here is derived from an EMBL/GenBank/DDBJ whole genome shotgun (WGS) entry which is preliminary data.</text>
</comment>
<evidence type="ECO:0000313" key="2">
    <source>
        <dbReference type="EMBL" id="MCK9792948.1"/>
    </source>
</evidence>
<keyword evidence="3" id="KW-1185">Reference proteome</keyword>
<evidence type="ECO:0000313" key="3">
    <source>
        <dbReference type="Proteomes" id="UP001651050"/>
    </source>
</evidence>
<feature type="transmembrane region" description="Helical" evidence="1">
    <location>
        <begin position="162"/>
        <end position="181"/>
    </location>
</feature>
<feature type="transmembrane region" description="Helical" evidence="1">
    <location>
        <begin position="193"/>
        <end position="212"/>
    </location>
</feature>
<dbReference type="RefSeq" id="WP_416342791.1">
    <property type="nucleotide sequence ID" value="NZ_JALQCY010000001.1"/>
</dbReference>
<gene>
    <name evidence="2" type="ORF">M1843_04195</name>
</gene>
<sequence>MSGVASEYGHALVAGAWVTPAVWLVLTRGGRRAKELVRGDGLQRRGGRLGRLSRRRDRTAGAEAVQVAVAQVVALLRAGAPPAAAWSRALGVPVDATGVPEVATLAPLVGGSGHARSVVAAAVLARDVGAPLGAVLDAVAGALAAEAEARGERDASLAGPRATARVLMWLPLLGVLLGWVLGADPLGTALDGGAGTAAVCLGLVLLAAGRAWTGRLVATARAAGEAVA</sequence>
<organism evidence="2 3">
    <name type="scientific">Isoptericola peretonis</name>
    <dbReference type="NCBI Taxonomy" id="2918523"/>
    <lineage>
        <taxon>Bacteria</taxon>
        <taxon>Bacillati</taxon>
        <taxon>Actinomycetota</taxon>
        <taxon>Actinomycetes</taxon>
        <taxon>Micrococcales</taxon>
        <taxon>Promicromonosporaceae</taxon>
        <taxon>Isoptericola</taxon>
    </lineage>
</organism>
<keyword evidence="1" id="KW-1133">Transmembrane helix</keyword>
<dbReference type="EMBL" id="JALQCY010000001">
    <property type="protein sequence ID" value="MCK9792948.1"/>
    <property type="molecule type" value="Genomic_DNA"/>
</dbReference>
<protein>
    <recommendedName>
        <fullName evidence="4">Tight adherence protein B</fullName>
    </recommendedName>
</protein>
<evidence type="ECO:0008006" key="4">
    <source>
        <dbReference type="Google" id="ProtNLM"/>
    </source>
</evidence>
<keyword evidence="1" id="KW-0472">Membrane</keyword>
<feature type="transmembrane region" description="Helical" evidence="1">
    <location>
        <begin position="6"/>
        <end position="26"/>
    </location>
</feature>
<keyword evidence="1" id="KW-0812">Transmembrane</keyword>
<proteinExistence type="predicted"/>
<name>A0ABT0J0C4_9MICO</name>
<dbReference type="Proteomes" id="UP001651050">
    <property type="component" value="Unassembled WGS sequence"/>
</dbReference>